<keyword evidence="4" id="KW-1185">Reference proteome</keyword>
<name>A0AAE0LAV8_9CHLO</name>
<dbReference type="EMBL" id="LGRX02005436">
    <property type="protein sequence ID" value="KAK3278433.1"/>
    <property type="molecule type" value="Genomic_DNA"/>
</dbReference>
<feature type="signal peptide" evidence="2">
    <location>
        <begin position="1"/>
        <end position="26"/>
    </location>
</feature>
<dbReference type="AlphaFoldDB" id="A0AAE0LAV8"/>
<proteinExistence type="predicted"/>
<feature type="region of interest" description="Disordered" evidence="1">
    <location>
        <begin position="284"/>
        <end position="303"/>
    </location>
</feature>
<evidence type="ECO:0000313" key="4">
    <source>
        <dbReference type="Proteomes" id="UP001190700"/>
    </source>
</evidence>
<dbReference type="Proteomes" id="UP001190700">
    <property type="component" value="Unassembled WGS sequence"/>
</dbReference>
<dbReference type="InterPro" id="IPR011050">
    <property type="entry name" value="Pectin_lyase_fold/virulence"/>
</dbReference>
<evidence type="ECO:0000256" key="1">
    <source>
        <dbReference type="SAM" id="MobiDB-lite"/>
    </source>
</evidence>
<organism evidence="3 4">
    <name type="scientific">Cymbomonas tetramitiformis</name>
    <dbReference type="NCBI Taxonomy" id="36881"/>
    <lineage>
        <taxon>Eukaryota</taxon>
        <taxon>Viridiplantae</taxon>
        <taxon>Chlorophyta</taxon>
        <taxon>Pyramimonadophyceae</taxon>
        <taxon>Pyramimonadales</taxon>
        <taxon>Pyramimonadaceae</taxon>
        <taxon>Cymbomonas</taxon>
    </lineage>
</organism>
<feature type="region of interest" description="Disordered" evidence="1">
    <location>
        <begin position="150"/>
        <end position="185"/>
    </location>
</feature>
<feature type="non-terminal residue" evidence="3">
    <location>
        <position position="515"/>
    </location>
</feature>
<keyword evidence="2" id="KW-0732">Signal</keyword>
<feature type="compositionally biased region" description="Pro residues" evidence="1">
    <location>
        <begin position="157"/>
        <end position="179"/>
    </location>
</feature>
<evidence type="ECO:0000313" key="3">
    <source>
        <dbReference type="EMBL" id="KAK3278433.1"/>
    </source>
</evidence>
<evidence type="ECO:0000256" key="2">
    <source>
        <dbReference type="SAM" id="SignalP"/>
    </source>
</evidence>
<comment type="caution">
    <text evidence="3">The sequence shown here is derived from an EMBL/GenBank/DDBJ whole genome shotgun (WGS) entry which is preliminary data.</text>
</comment>
<protein>
    <recommendedName>
        <fullName evidence="5">Pectate lyase C</fullName>
    </recommendedName>
</protein>
<gene>
    <name evidence="3" type="ORF">CYMTET_13625</name>
</gene>
<feature type="region of interest" description="Disordered" evidence="1">
    <location>
        <begin position="114"/>
        <end position="138"/>
    </location>
</feature>
<feature type="chain" id="PRO_5041986438" description="Pectate lyase C" evidence="2">
    <location>
        <begin position="27"/>
        <end position="515"/>
    </location>
</feature>
<accession>A0AAE0LAV8</accession>
<reference evidence="3 4" key="1">
    <citation type="journal article" date="2015" name="Genome Biol. Evol.">
        <title>Comparative Genomics of a Bacterivorous Green Alga Reveals Evolutionary Causalities and Consequences of Phago-Mixotrophic Mode of Nutrition.</title>
        <authorList>
            <person name="Burns J.A."/>
            <person name="Paasch A."/>
            <person name="Narechania A."/>
            <person name="Kim E."/>
        </authorList>
    </citation>
    <scope>NUCLEOTIDE SEQUENCE [LARGE SCALE GENOMIC DNA]</scope>
    <source>
        <strain evidence="3 4">PLY_AMNH</strain>
    </source>
</reference>
<dbReference type="SUPFAM" id="SSF51126">
    <property type="entry name" value="Pectin lyase-like"/>
    <property type="match status" value="1"/>
</dbReference>
<sequence length="515" mass="55244">MSVAGLARAHIAFIFFTLLSSHTTAALRSFRKTLREARADFTAADVDGDSYLSFDEFAAFSLEGPRAEGYPDTIDAADGSGGSVLVSSNPAHEVLGRLQEMTQPMLSNKTAFFEGGAATQPRERSLAEQESPEEEEYYTYENTQPYADSDYVETARSPPPPPSLESEDPPLPAPSPPSPDGSCTGTIVDMFLNTESYGSEVSWYVQEDCKGGADFGLEYDDYTSYTFQCCFEAGATFFDMECRDNYSDGWHGGYFEILDNIVCDDFLDGATQTVRVLLVMLPPSPPSPPSPPQSPPLPPEPPSNLVVHIYGDEAYGQRNLTAAMQNMYVATVVLLMDVRFEDPIDTTTVSRQLLVEGACGGHLCVIDGRQQGPLFMIDGGGDLTLSQLAVTNFVSQEGSVMCSLNSPESAYITILGCSMTYNVATADGSLIHSGNGALGVTIISSNITHNQAQGNGGALYLNVNDEPPLSISDSILAHNTARVSGGVMTVLGYSTTIGSVPIHLHRVLMLNNSAL</sequence>
<feature type="compositionally biased region" description="Pro residues" evidence="1">
    <location>
        <begin position="284"/>
        <end position="302"/>
    </location>
</feature>
<evidence type="ECO:0008006" key="5">
    <source>
        <dbReference type="Google" id="ProtNLM"/>
    </source>
</evidence>